<feature type="domain" description="Aminoglycoside phosphotransferase" evidence="2">
    <location>
        <begin position="25"/>
        <end position="267"/>
    </location>
</feature>
<proteinExistence type="inferred from homology"/>
<dbReference type="InterPro" id="IPR050249">
    <property type="entry name" value="Pseudomonas-type_ThrB"/>
</dbReference>
<dbReference type="InterPro" id="IPR011009">
    <property type="entry name" value="Kinase-like_dom_sf"/>
</dbReference>
<dbReference type="Gene3D" id="3.90.1200.10">
    <property type="match status" value="1"/>
</dbReference>
<organism evidence="3 4">
    <name type="scientific">Rhodovulum sulfidophilum</name>
    <name type="common">Rhodobacter sulfidophilus</name>
    <dbReference type="NCBI Taxonomy" id="35806"/>
    <lineage>
        <taxon>Bacteria</taxon>
        <taxon>Pseudomonadati</taxon>
        <taxon>Pseudomonadota</taxon>
        <taxon>Alphaproteobacteria</taxon>
        <taxon>Rhodobacterales</taxon>
        <taxon>Paracoccaceae</taxon>
        <taxon>Rhodovulum</taxon>
    </lineage>
</organism>
<dbReference type="AlphaFoldDB" id="A0A0D6B6V5"/>
<dbReference type="Pfam" id="PF01636">
    <property type="entry name" value="APH"/>
    <property type="match status" value="1"/>
</dbReference>
<evidence type="ECO:0000259" key="2">
    <source>
        <dbReference type="Pfam" id="PF01636"/>
    </source>
</evidence>
<dbReference type="Proteomes" id="UP000064912">
    <property type="component" value="Chromosome"/>
</dbReference>
<gene>
    <name evidence="3" type="ORF">NHU_03629</name>
</gene>
<dbReference type="EMBL" id="AP014800">
    <property type="protein sequence ID" value="BAQ70761.1"/>
    <property type="molecule type" value="Genomic_DNA"/>
</dbReference>
<dbReference type="KEGG" id="rsu:NHU_03629"/>
<dbReference type="InterPro" id="IPR002575">
    <property type="entry name" value="Aminoglycoside_PTrfase"/>
</dbReference>
<accession>A0A0D6B6V5</accession>
<protein>
    <submittedName>
        <fullName evidence="3">Aminoglycoside phosphotransferase</fullName>
    </submittedName>
</protein>
<evidence type="ECO:0000313" key="3">
    <source>
        <dbReference type="EMBL" id="BAQ70761.1"/>
    </source>
</evidence>
<reference evidence="3 4" key="1">
    <citation type="submission" date="2015-02" db="EMBL/GenBank/DDBJ databases">
        <title>Genome sequene of Rhodovulum sulfidophilum DSM 2351.</title>
        <authorList>
            <person name="Nagao N."/>
        </authorList>
    </citation>
    <scope>NUCLEOTIDE SEQUENCE [LARGE SCALE GENOMIC DNA]</scope>
    <source>
        <strain evidence="3 4">DSM 2351</strain>
    </source>
</reference>
<dbReference type="PANTHER" id="PTHR21064:SF6">
    <property type="entry name" value="AMINOGLYCOSIDE PHOSPHOTRANSFERASE DOMAIN-CONTAINING PROTEIN"/>
    <property type="match status" value="1"/>
</dbReference>
<evidence type="ECO:0000313" key="4">
    <source>
        <dbReference type="Proteomes" id="UP000064912"/>
    </source>
</evidence>
<keyword evidence="3" id="KW-0808">Transferase</keyword>
<name>A0A0D6B6V5_RHOSU</name>
<dbReference type="PATRIC" id="fig|35806.4.peg.3728"/>
<sequence length="328" mass="35755">MTEAETLSLAQEATAHWEGCTAPRLLSHRENAVFAIALSGGRRGVLRLHRRGYQSADAIRSELWWMQALAGSGVAVPCPEPTRDGALLAHLDDGRVASVLSWIAGTPLAPGAGPLDGDAAEQLHRFAELGHAIGKLHVATDRLTLPQGFSRPHWDIDGLLGPAPFWGRFWDHPAASDAEAILLQEARRFARERLSAYAAAGGDHGLIHADLMRENVLFDGPRAHLIDFDDCGFGFRIYDLGTALVPNLEEPELDAIATGLLEGYADERGLNDDDLAMLPVFVMLRTLASVGWTMPRLTSDDPRIRAYLNRAVRTAHAVMEGRPLFRIG</sequence>
<dbReference type="eggNOG" id="COG2334">
    <property type="taxonomic scope" value="Bacteria"/>
</dbReference>
<comment type="similarity">
    <text evidence="1">Belongs to the pseudomonas-type ThrB family.</text>
</comment>
<dbReference type="PANTHER" id="PTHR21064">
    <property type="entry name" value="AMINOGLYCOSIDE PHOSPHOTRANSFERASE DOMAIN-CONTAINING PROTEIN-RELATED"/>
    <property type="match status" value="1"/>
</dbReference>
<evidence type="ECO:0000256" key="1">
    <source>
        <dbReference type="ARBA" id="ARBA00038240"/>
    </source>
</evidence>
<dbReference type="GO" id="GO:0004413">
    <property type="term" value="F:homoserine kinase activity"/>
    <property type="evidence" value="ECO:0007669"/>
    <property type="project" value="TreeGrafter"/>
</dbReference>
<dbReference type="SUPFAM" id="SSF56112">
    <property type="entry name" value="Protein kinase-like (PK-like)"/>
    <property type="match status" value="1"/>
</dbReference>
<dbReference type="GO" id="GO:0009088">
    <property type="term" value="P:threonine biosynthetic process"/>
    <property type="evidence" value="ECO:0007669"/>
    <property type="project" value="TreeGrafter"/>
</dbReference>